<dbReference type="AlphaFoldDB" id="A0A3N4LYN1"/>
<proteinExistence type="predicted"/>
<gene>
    <name evidence="2" type="ORF">L211DRAFT_473262</name>
</gene>
<sequence length="191" mass="21357">MWPEERLTVKRYRCDHCGLDKCPTCWVNTGIKLKKCIGCDRSLCEVCGVKLSCTDCNACVCEDCYNPTEYPNIVEGNDWHCEYCRGTVNDISCTNPILSALNSCLTCAYFGTETQTLTTTLCECTLSPVRPTIHPYAEQGDGKERSVENPWTVARKKRQSTDITAGISDDQSITKRIRLENTTATKSCTII</sequence>
<evidence type="ECO:0000313" key="3">
    <source>
        <dbReference type="Proteomes" id="UP000267821"/>
    </source>
</evidence>
<evidence type="ECO:0000256" key="1">
    <source>
        <dbReference type="SAM" id="MobiDB-lite"/>
    </source>
</evidence>
<dbReference type="EMBL" id="ML121530">
    <property type="protein sequence ID" value="RPB27910.1"/>
    <property type="molecule type" value="Genomic_DNA"/>
</dbReference>
<evidence type="ECO:0000313" key="2">
    <source>
        <dbReference type="EMBL" id="RPB27910.1"/>
    </source>
</evidence>
<organism evidence="2 3">
    <name type="scientific">Terfezia boudieri ATCC MYA-4762</name>
    <dbReference type="NCBI Taxonomy" id="1051890"/>
    <lineage>
        <taxon>Eukaryota</taxon>
        <taxon>Fungi</taxon>
        <taxon>Dikarya</taxon>
        <taxon>Ascomycota</taxon>
        <taxon>Pezizomycotina</taxon>
        <taxon>Pezizomycetes</taxon>
        <taxon>Pezizales</taxon>
        <taxon>Pezizaceae</taxon>
        <taxon>Terfezia</taxon>
    </lineage>
</organism>
<keyword evidence="3" id="KW-1185">Reference proteome</keyword>
<dbReference type="Proteomes" id="UP000267821">
    <property type="component" value="Unassembled WGS sequence"/>
</dbReference>
<dbReference type="OrthoDB" id="5380639at2759"/>
<name>A0A3N4LYN1_9PEZI</name>
<feature type="region of interest" description="Disordered" evidence="1">
    <location>
        <begin position="135"/>
        <end position="155"/>
    </location>
</feature>
<dbReference type="InParanoid" id="A0A3N4LYN1"/>
<protein>
    <submittedName>
        <fullName evidence="2">Uncharacterized protein</fullName>
    </submittedName>
</protein>
<accession>A0A3N4LYN1</accession>
<reference evidence="2 3" key="1">
    <citation type="journal article" date="2018" name="Nat. Ecol. Evol.">
        <title>Pezizomycetes genomes reveal the molecular basis of ectomycorrhizal truffle lifestyle.</title>
        <authorList>
            <person name="Murat C."/>
            <person name="Payen T."/>
            <person name="Noel B."/>
            <person name="Kuo A."/>
            <person name="Morin E."/>
            <person name="Chen J."/>
            <person name="Kohler A."/>
            <person name="Krizsan K."/>
            <person name="Balestrini R."/>
            <person name="Da Silva C."/>
            <person name="Montanini B."/>
            <person name="Hainaut M."/>
            <person name="Levati E."/>
            <person name="Barry K.W."/>
            <person name="Belfiori B."/>
            <person name="Cichocki N."/>
            <person name="Clum A."/>
            <person name="Dockter R.B."/>
            <person name="Fauchery L."/>
            <person name="Guy J."/>
            <person name="Iotti M."/>
            <person name="Le Tacon F."/>
            <person name="Lindquist E.A."/>
            <person name="Lipzen A."/>
            <person name="Malagnac F."/>
            <person name="Mello A."/>
            <person name="Molinier V."/>
            <person name="Miyauchi S."/>
            <person name="Poulain J."/>
            <person name="Riccioni C."/>
            <person name="Rubini A."/>
            <person name="Sitrit Y."/>
            <person name="Splivallo R."/>
            <person name="Traeger S."/>
            <person name="Wang M."/>
            <person name="Zifcakova L."/>
            <person name="Wipf D."/>
            <person name="Zambonelli A."/>
            <person name="Paolocci F."/>
            <person name="Nowrousian M."/>
            <person name="Ottonello S."/>
            <person name="Baldrian P."/>
            <person name="Spatafora J.W."/>
            <person name="Henrissat B."/>
            <person name="Nagy L.G."/>
            <person name="Aury J.M."/>
            <person name="Wincker P."/>
            <person name="Grigoriev I.V."/>
            <person name="Bonfante P."/>
            <person name="Martin F.M."/>
        </authorList>
    </citation>
    <scope>NUCLEOTIDE SEQUENCE [LARGE SCALE GENOMIC DNA]</scope>
    <source>
        <strain evidence="2 3">ATCC MYA-4762</strain>
    </source>
</reference>